<organism evidence="1 2">
    <name type="scientific">Promicromonospora vindobonensis</name>
    <dbReference type="NCBI Taxonomy" id="195748"/>
    <lineage>
        <taxon>Bacteria</taxon>
        <taxon>Bacillati</taxon>
        <taxon>Actinomycetota</taxon>
        <taxon>Actinomycetes</taxon>
        <taxon>Micrococcales</taxon>
        <taxon>Promicromonosporaceae</taxon>
        <taxon>Promicromonospora</taxon>
    </lineage>
</organism>
<protein>
    <recommendedName>
        <fullName evidence="3">GIY-YIG domain-containing protein</fullName>
    </recommendedName>
</protein>
<sequence>MEWTTAGLREAGFLGFVPFPDLPTSRVPDEPGAYVIIREASDEPEFLEVNPAGWFKGRDPSVIRTKLDRKWVTGTPVVYIGTATGGIKGRRTLRKRLDEYRRHGSGEPVAHWGGRYIWHLADSDQLLVCWKTTTADRAENLESELIAGFRRQYDTMPFANLKRGRRER</sequence>
<evidence type="ECO:0000313" key="1">
    <source>
        <dbReference type="EMBL" id="MFD2796368.1"/>
    </source>
</evidence>
<gene>
    <name evidence="1" type="ORF">ACFS27_22600</name>
</gene>
<reference evidence="2" key="1">
    <citation type="journal article" date="2019" name="Int. J. Syst. Evol. Microbiol.">
        <title>The Global Catalogue of Microorganisms (GCM) 10K type strain sequencing project: providing services to taxonomists for standard genome sequencing and annotation.</title>
        <authorList>
            <consortium name="The Broad Institute Genomics Platform"/>
            <consortium name="The Broad Institute Genome Sequencing Center for Infectious Disease"/>
            <person name="Wu L."/>
            <person name="Ma J."/>
        </authorList>
    </citation>
    <scope>NUCLEOTIDE SEQUENCE [LARGE SCALE GENOMIC DNA]</scope>
    <source>
        <strain evidence="2">CCM 7044</strain>
    </source>
</reference>
<evidence type="ECO:0008006" key="3">
    <source>
        <dbReference type="Google" id="ProtNLM"/>
    </source>
</evidence>
<dbReference type="EMBL" id="JBHUOG010000002">
    <property type="protein sequence ID" value="MFD2796368.1"/>
    <property type="molecule type" value="Genomic_DNA"/>
</dbReference>
<proteinExistence type="predicted"/>
<comment type="caution">
    <text evidence="1">The sequence shown here is derived from an EMBL/GenBank/DDBJ whole genome shotgun (WGS) entry which is preliminary data.</text>
</comment>
<evidence type="ECO:0000313" key="2">
    <source>
        <dbReference type="Proteomes" id="UP001597479"/>
    </source>
</evidence>
<dbReference type="RefSeq" id="WP_377187825.1">
    <property type="nucleotide sequence ID" value="NZ_JBHUOG010000002.1"/>
</dbReference>
<name>A0ABW5VXH6_9MICO</name>
<keyword evidence="2" id="KW-1185">Reference proteome</keyword>
<accession>A0ABW5VXH6</accession>
<dbReference type="Proteomes" id="UP001597479">
    <property type="component" value="Unassembled WGS sequence"/>
</dbReference>